<comment type="caution">
    <text evidence="1">The sequence shown here is derived from an EMBL/GenBank/DDBJ whole genome shotgun (WGS) entry which is preliminary data.</text>
</comment>
<protein>
    <submittedName>
        <fullName evidence="1">Uncharacterized protein</fullName>
    </submittedName>
</protein>
<dbReference type="EMBL" id="JBEDUW010000004">
    <property type="protein sequence ID" value="KAK9931799.1"/>
    <property type="molecule type" value="Genomic_DNA"/>
</dbReference>
<evidence type="ECO:0000313" key="2">
    <source>
        <dbReference type="Proteomes" id="UP001457282"/>
    </source>
</evidence>
<sequence>MDSFTALPPCSPITMVAITDPLSAQPCSSSAVVPSDAAISHRPPRAHLGSKPAPPAQVGRRDIVWEWLWEWECRRI</sequence>
<dbReference type="Proteomes" id="UP001457282">
    <property type="component" value="Unassembled WGS sequence"/>
</dbReference>
<accession>A0AAW1X6V8</accession>
<organism evidence="1 2">
    <name type="scientific">Rubus argutus</name>
    <name type="common">Southern blackberry</name>
    <dbReference type="NCBI Taxonomy" id="59490"/>
    <lineage>
        <taxon>Eukaryota</taxon>
        <taxon>Viridiplantae</taxon>
        <taxon>Streptophyta</taxon>
        <taxon>Embryophyta</taxon>
        <taxon>Tracheophyta</taxon>
        <taxon>Spermatophyta</taxon>
        <taxon>Magnoliopsida</taxon>
        <taxon>eudicotyledons</taxon>
        <taxon>Gunneridae</taxon>
        <taxon>Pentapetalae</taxon>
        <taxon>rosids</taxon>
        <taxon>fabids</taxon>
        <taxon>Rosales</taxon>
        <taxon>Rosaceae</taxon>
        <taxon>Rosoideae</taxon>
        <taxon>Rosoideae incertae sedis</taxon>
        <taxon>Rubus</taxon>
    </lineage>
</organism>
<evidence type="ECO:0000313" key="1">
    <source>
        <dbReference type="EMBL" id="KAK9931799.1"/>
    </source>
</evidence>
<name>A0AAW1X6V8_RUBAR</name>
<keyword evidence="2" id="KW-1185">Reference proteome</keyword>
<dbReference type="AlphaFoldDB" id="A0AAW1X6V8"/>
<reference evidence="1 2" key="1">
    <citation type="journal article" date="2023" name="G3 (Bethesda)">
        <title>A chromosome-length genome assembly and annotation of blackberry (Rubus argutus, cv. 'Hillquist').</title>
        <authorList>
            <person name="Bruna T."/>
            <person name="Aryal R."/>
            <person name="Dudchenko O."/>
            <person name="Sargent D.J."/>
            <person name="Mead D."/>
            <person name="Buti M."/>
            <person name="Cavallini A."/>
            <person name="Hytonen T."/>
            <person name="Andres J."/>
            <person name="Pham M."/>
            <person name="Weisz D."/>
            <person name="Mascagni F."/>
            <person name="Usai G."/>
            <person name="Natali L."/>
            <person name="Bassil N."/>
            <person name="Fernandez G.E."/>
            <person name="Lomsadze A."/>
            <person name="Armour M."/>
            <person name="Olukolu B."/>
            <person name="Poorten T."/>
            <person name="Britton C."/>
            <person name="Davik J."/>
            <person name="Ashrafi H."/>
            <person name="Aiden E.L."/>
            <person name="Borodovsky M."/>
            <person name="Worthington M."/>
        </authorList>
    </citation>
    <scope>NUCLEOTIDE SEQUENCE [LARGE SCALE GENOMIC DNA]</scope>
    <source>
        <strain evidence="1">PI 553951</strain>
    </source>
</reference>
<proteinExistence type="predicted"/>
<gene>
    <name evidence="1" type="ORF">M0R45_019063</name>
</gene>